<dbReference type="EMBL" id="AQQV01000001">
    <property type="protein sequence ID" value="ORE88722.1"/>
    <property type="molecule type" value="Genomic_DNA"/>
</dbReference>
<protein>
    <recommendedName>
        <fullName evidence="4">DUF3108 domain-containing protein</fullName>
    </recommendedName>
</protein>
<proteinExistence type="predicted"/>
<dbReference type="STRING" id="1317117.ATO7_02565"/>
<evidence type="ECO:0000313" key="2">
    <source>
        <dbReference type="EMBL" id="ORE88722.1"/>
    </source>
</evidence>
<dbReference type="AlphaFoldDB" id="A0A1Y1SGD0"/>
<dbReference type="OrthoDB" id="1491713at2"/>
<comment type="caution">
    <text evidence="2">The sequence shown here is derived from an EMBL/GenBank/DDBJ whole genome shotgun (WGS) entry which is preliminary data.</text>
</comment>
<name>A0A1Y1SGD0_9GAMM</name>
<evidence type="ECO:0008006" key="4">
    <source>
        <dbReference type="Google" id="ProtNLM"/>
    </source>
</evidence>
<feature type="chain" id="PRO_5012305015" description="DUF3108 domain-containing protein" evidence="1">
    <location>
        <begin position="25"/>
        <end position="249"/>
    </location>
</feature>
<accession>A0A1Y1SGD0</accession>
<feature type="signal peptide" evidence="1">
    <location>
        <begin position="1"/>
        <end position="24"/>
    </location>
</feature>
<organism evidence="2 3">
    <name type="scientific">Oceanococcus atlanticus</name>
    <dbReference type="NCBI Taxonomy" id="1317117"/>
    <lineage>
        <taxon>Bacteria</taxon>
        <taxon>Pseudomonadati</taxon>
        <taxon>Pseudomonadota</taxon>
        <taxon>Gammaproteobacteria</taxon>
        <taxon>Chromatiales</taxon>
        <taxon>Oceanococcaceae</taxon>
        <taxon>Oceanococcus</taxon>
    </lineage>
</organism>
<reference evidence="2 3" key="1">
    <citation type="submission" date="2013-04" db="EMBL/GenBank/DDBJ databases">
        <title>Oceanococcus atlanticus 22II-S10r2 Genome Sequencing.</title>
        <authorList>
            <person name="Lai Q."/>
            <person name="Li G."/>
            <person name="Shao Z."/>
        </authorList>
    </citation>
    <scope>NUCLEOTIDE SEQUENCE [LARGE SCALE GENOMIC DNA]</scope>
    <source>
        <strain evidence="2 3">22II-S10r2</strain>
    </source>
</reference>
<keyword evidence="1" id="KW-0732">Signal</keyword>
<evidence type="ECO:0000256" key="1">
    <source>
        <dbReference type="SAM" id="SignalP"/>
    </source>
</evidence>
<dbReference type="Proteomes" id="UP000192342">
    <property type="component" value="Unassembled WGS sequence"/>
</dbReference>
<evidence type="ECO:0000313" key="3">
    <source>
        <dbReference type="Proteomes" id="UP000192342"/>
    </source>
</evidence>
<sequence length="249" mass="28463">MDRSMRYLSLVTCLLLATSLNLQASERLTTLRGEAYDLKTDTALYTEHHQFEYDDNNTLVAAQVEYRSTDDEIIGRKTLDFRRSLSVPGYETRLHDGRYIEGLRYTEDGVEIYRSRDGGESMDTKTLKLDGLMAADAGFNNLVHARFDQLIEGDTVKFRFIAPNQQTSVRFKAEHVGERSIEGMPVVDFKIAVASLIGLFVDPLRLSYDAETRRLIEYRGLSNVRSADGELYEVRIRYPALIRKPETSE</sequence>
<keyword evidence="3" id="KW-1185">Reference proteome</keyword>
<gene>
    <name evidence="2" type="ORF">ATO7_02565</name>
</gene>